<evidence type="ECO:0000256" key="4">
    <source>
        <dbReference type="ARBA" id="ARBA00022519"/>
    </source>
</evidence>
<keyword evidence="5 8" id="KW-0812">Transmembrane</keyword>
<evidence type="ECO:0000256" key="1">
    <source>
        <dbReference type="ARBA" id="ARBA00004429"/>
    </source>
</evidence>
<name>A0A7Y0L767_9FIRM</name>
<dbReference type="Proteomes" id="UP000533476">
    <property type="component" value="Unassembled WGS sequence"/>
</dbReference>
<evidence type="ECO:0000313" key="10">
    <source>
        <dbReference type="EMBL" id="NMP23169.1"/>
    </source>
</evidence>
<feature type="transmembrane region" description="Helical" evidence="8">
    <location>
        <begin position="246"/>
        <end position="268"/>
    </location>
</feature>
<dbReference type="AlphaFoldDB" id="A0A7Y0L767"/>
<dbReference type="PANTHER" id="PTHR43357">
    <property type="entry name" value="INNER MEMBRANE ABC TRANSPORTER PERMEASE PROTEIN YDCV"/>
    <property type="match status" value="1"/>
</dbReference>
<feature type="transmembrane region" description="Helical" evidence="8">
    <location>
        <begin position="202"/>
        <end position="226"/>
    </location>
</feature>
<dbReference type="GO" id="GO:0005886">
    <property type="term" value="C:plasma membrane"/>
    <property type="evidence" value="ECO:0007669"/>
    <property type="project" value="UniProtKB-SubCell"/>
</dbReference>
<dbReference type="Pfam" id="PF00528">
    <property type="entry name" value="BPD_transp_1"/>
    <property type="match status" value="2"/>
</dbReference>
<feature type="transmembrane region" description="Helical" evidence="8">
    <location>
        <begin position="12"/>
        <end position="35"/>
    </location>
</feature>
<dbReference type="Gene3D" id="1.10.3720.10">
    <property type="entry name" value="MetI-like"/>
    <property type="match status" value="2"/>
</dbReference>
<feature type="transmembrane region" description="Helical" evidence="8">
    <location>
        <begin position="469"/>
        <end position="494"/>
    </location>
</feature>
<sequence length="568" mass="61668">MRQLKIRAFGWVNVLLILGILLGYPVVMLLLQAVLPGLQTGGAYRFSLQAFTGFLQDPLSTTAMMHSAVLALSVATSATVVGALLMVLYHRRPPAWRPLWPLLTWALFLAPTFVIAEGFDLMGMPNGLFDRVFGLHNTAFPLLFSPYGVGFVLGIRLLPIAMITVDAALRGMGDEFRDAAHTLGAGSFTVYLRVILPLLRPALMASFFIIFAEAAGDFGVAATLAYDSHWLLLSYLMYQSLSTFPANFGLAAVQSLALMAIVAAAQLLEKTTVSKRARFSVLHGNRHLHAHKQRSWLTTAVFAVIFAMGLLVPLISYLWIALTRNLSGTGLGHLTLHNFSLALHVPLLAGSLGRSVEYSLGVAAVALAIGLYLSAMADRELSQAVTRWLTATIAIPGLVLGISYIFAWNAGWVSNLGINIYGTRWVLVLAYTAGVLPFVVRMLSAAFAQIDPNIMSAARILGVGRVARVIRITVPLVLPSLGSTFLLVVTGVLFELPTSELLYPPGEPTLAVEIVHQFHNFNYGVGAALTLLGMIVALTFAAVWRLVESRWMGTWRDTRPSSERRDAV</sequence>
<dbReference type="PANTHER" id="PTHR43357:SF3">
    <property type="entry name" value="FE(3+)-TRANSPORT SYSTEM PERMEASE PROTEIN FBPB 2"/>
    <property type="match status" value="1"/>
</dbReference>
<protein>
    <submittedName>
        <fullName evidence="10">Iron ABC transporter permease</fullName>
    </submittedName>
</protein>
<feature type="domain" description="ABC transmembrane type-1" evidence="9">
    <location>
        <begin position="352"/>
        <end position="544"/>
    </location>
</feature>
<feature type="transmembrane region" description="Helical" evidence="8">
    <location>
        <begin position="523"/>
        <end position="547"/>
    </location>
</feature>
<dbReference type="CDD" id="cd06261">
    <property type="entry name" value="TM_PBP2"/>
    <property type="match status" value="2"/>
</dbReference>
<comment type="similarity">
    <text evidence="8">Belongs to the binding-protein-dependent transport system permease family.</text>
</comment>
<evidence type="ECO:0000259" key="9">
    <source>
        <dbReference type="PROSITE" id="PS50928"/>
    </source>
</evidence>
<feature type="transmembrane region" description="Helical" evidence="8">
    <location>
        <begin position="296"/>
        <end position="320"/>
    </location>
</feature>
<organism evidence="10 11">
    <name type="scientific">Sulfobacillus harzensis</name>
    <dbReference type="NCBI Taxonomy" id="2729629"/>
    <lineage>
        <taxon>Bacteria</taxon>
        <taxon>Bacillati</taxon>
        <taxon>Bacillota</taxon>
        <taxon>Clostridia</taxon>
        <taxon>Eubacteriales</taxon>
        <taxon>Clostridiales Family XVII. Incertae Sedis</taxon>
        <taxon>Sulfobacillus</taxon>
    </lineage>
</organism>
<comment type="caution">
    <text evidence="10">The sequence shown here is derived from an EMBL/GenBank/DDBJ whole genome shotgun (WGS) entry which is preliminary data.</text>
</comment>
<accession>A0A7Y0L767</accession>
<feature type="transmembrane region" description="Helical" evidence="8">
    <location>
        <begin position="388"/>
        <end position="408"/>
    </location>
</feature>
<dbReference type="RefSeq" id="WP_169100205.1">
    <property type="nucleotide sequence ID" value="NZ_JABBVZ010000042.1"/>
</dbReference>
<feature type="domain" description="ABC transmembrane type-1" evidence="9">
    <location>
        <begin position="64"/>
        <end position="269"/>
    </location>
</feature>
<proteinExistence type="inferred from homology"/>
<dbReference type="EMBL" id="JABBVZ010000042">
    <property type="protein sequence ID" value="NMP23169.1"/>
    <property type="molecule type" value="Genomic_DNA"/>
</dbReference>
<dbReference type="InterPro" id="IPR000515">
    <property type="entry name" value="MetI-like"/>
</dbReference>
<feature type="transmembrane region" description="Helical" evidence="8">
    <location>
        <begin position="139"/>
        <end position="163"/>
    </location>
</feature>
<evidence type="ECO:0000256" key="8">
    <source>
        <dbReference type="RuleBase" id="RU363032"/>
    </source>
</evidence>
<dbReference type="GO" id="GO:0055085">
    <property type="term" value="P:transmembrane transport"/>
    <property type="evidence" value="ECO:0007669"/>
    <property type="project" value="InterPro"/>
</dbReference>
<dbReference type="PROSITE" id="PS50928">
    <property type="entry name" value="ABC_TM1"/>
    <property type="match status" value="2"/>
</dbReference>
<feature type="transmembrane region" description="Helical" evidence="8">
    <location>
        <begin position="99"/>
        <end position="119"/>
    </location>
</feature>
<keyword evidence="11" id="KW-1185">Reference proteome</keyword>
<feature type="transmembrane region" description="Helical" evidence="8">
    <location>
        <begin position="63"/>
        <end position="87"/>
    </location>
</feature>
<keyword evidence="4" id="KW-0997">Cell inner membrane</keyword>
<reference evidence="10 11" key="1">
    <citation type="submission" date="2020-04" db="EMBL/GenBank/DDBJ databases">
        <authorList>
            <person name="Zhang R."/>
            <person name="Schippers A."/>
        </authorList>
    </citation>
    <scope>NUCLEOTIDE SEQUENCE [LARGE SCALE GENOMIC DNA]</scope>
    <source>
        <strain evidence="10 11">DSM 109850</strain>
    </source>
</reference>
<comment type="subcellular location">
    <subcellularLocation>
        <location evidence="1">Cell inner membrane</location>
        <topology evidence="1">Multi-pass membrane protein</topology>
    </subcellularLocation>
    <subcellularLocation>
        <location evidence="8">Cell membrane</location>
        <topology evidence="8">Multi-pass membrane protein</topology>
    </subcellularLocation>
</comment>
<evidence type="ECO:0000256" key="3">
    <source>
        <dbReference type="ARBA" id="ARBA00022475"/>
    </source>
</evidence>
<keyword evidence="2 8" id="KW-0813">Transport</keyword>
<evidence type="ECO:0000256" key="2">
    <source>
        <dbReference type="ARBA" id="ARBA00022448"/>
    </source>
</evidence>
<dbReference type="InterPro" id="IPR035906">
    <property type="entry name" value="MetI-like_sf"/>
</dbReference>
<evidence type="ECO:0000313" key="11">
    <source>
        <dbReference type="Proteomes" id="UP000533476"/>
    </source>
</evidence>
<dbReference type="SUPFAM" id="SSF161098">
    <property type="entry name" value="MetI-like"/>
    <property type="match status" value="2"/>
</dbReference>
<evidence type="ECO:0000256" key="7">
    <source>
        <dbReference type="ARBA" id="ARBA00023136"/>
    </source>
</evidence>
<evidence type="ECO:0000256" key="5">
    <source>
        <dbReference type="ARBA" id="ARBA00022692"/>
    </source>
</evidence>
<gene>
    <name evidence="10" type="ORF">HIJ39_12540</name>
</gene>
<keyword evidence="6 8" id="KW-1133">Transmembrane helix</keyword>
<keyword evidence="7 8" id="KW-0472">Membrane</keyword>
<feature type="transmembrane region" description="Helical" evidence="8">
    <location>
        <begin position="428"/>
        <end position="448"/>
    </location>
</feature>
<evidence type="ECO:0000256" key="6">
    <source>
        <dbReference type="ARBA" id="ARBA00022989"/>
    </source>
</evidence>
<keyword evidence="3" id="KW-1003">Cell membrane</keyword>
<feature type="transmembrane region" description="Helical" evidence="8">
    <location>
        <begin position="358"/>
        <end position="376"/>
    </location>
</feature>